<proteinExistence type="predicted"/>
<keyword evidence="3" id="KW-1185">Reference proteome</keyword>
<feature type="domain" description="Tc1-like transposase DDE" evidence="1">
    <location>
        <begin position="50"/>
        <end position="103"/>
    </location>
</feature>
<dbReference type="Pfam" id="PF13358">
    <property type="entry name" value="DDE_3"/>
    <property type="match status" value="1"/>
</dbReference>
<evidence type="ECO:0000313" key="3">
    <source>
        <dbReference type="Proteomes" id="UP001274896"/>
    </source>
</evidence>
<dbReference type="GO" id="GO:0003676">
    <property type="term" value="F:nucleic acid binding"/>
    <property type="evidence" value="ECO:0007669"/>
    <property type="project" value="InterPro"/>
</dbReference>
<dbReference type="EMBL" id="JAUCMX010000013">
    <property type="protein sequence ID" value="KAK3526254.1"/>
    <property type="molecule type" value="Genomic_DNA"/>
</dbReference>
<gene>
    <name evidence="2" type="ORF">QTP70_020404</name>
</gene>
<dbReference type="InterPro" id="IPR038717">
    <property type="entry name" value="Tc1-like_DDE_dom"/>
</dbReference>
<sequence length="134" mass="15302">VPCNGLASSPECIVLPCTQCFCIPDQDKSDQLHPFMATVLTNDSVLFQQNNDPCHTAVIVQERFEEGNKEFKLLTWPPKFPDLNPIEHLWDVLDKQVKSMEVSSYSLLDLKDLLLKSWCQIPQHTFRGLVESMP</sequence>
<reference evidence="2" key="1">
    <citation type="submission" date="2023-06" db="EMBL/GenBank/DDBJ databases">
        <title>Male Hemibagrus guttatus genome.</title>
        <authorList>
            <person name="Bian C."/>
        </authorList>
    </citation>
    <scope>NUCLEOTIDE SEQUENCE</scope>
    <source>
        <strain evidence="2">Male_cb2023</strain>
        <tissue evidence="2">Muscle</tissue>
    </source>
</reference>
<dbReference type="AlphaFoldDB" id="A0AAE0UX83"/>
<dbReference type="Gene3D" id="3.30.420.10">
    <property type="entry name" value="Ribonuclease H-like superfamily/Ribonuclease H"/>
    <property type="match status" value="1"/>
</dbReference>
<organism evidence="2 3">
    <name type="scientific">Hemibagrus guttatus</name>
    <dbReference type="NCBI Taxonomy" id="175788"/>
    <lineage>
        <taxon>Eukaryota</taxon>
        <taxon>Metazoa</taxon>
        <taxon>Chordata</taxon>
        <taxon>Craniata</taxon>
        <taxon>Vertebrata</taxon>
        <taxon>Euteleostomi</taxon>
        <taxon>Actinopterygii</taxon>
        <taxon>Neopterygii</taxon>
        <taxon>Teleostei</taxon>
        <taxon>Ostariophysi</taxon>
        <taxon>Siluriformes</taxon>
        <taxon>Bagridae</taxon>
        <taxon>Hemibagrus</taxon>
    </lineage>
</organism>
<dbReference type="Proteomes" id="UP001274896">
    <property type="component" value="Unassembled WGS sequence"/>
</dbReference>
<protein>
    <recommendedName>
        <fullName evidence="1">Tc1-like transposase DDE domain-containing protein</fullName>
    </recommendedName>
</protein>
<feature type="non-terminal residue" evidence="2">
    <location>
        <position position="1"/>
    </location>
</feature>
<evidence type="ECO:0000259" key="1">
    <source>
        <dbReference type="Pfam" id="PF13358"/>
    </source>
</evidence>
<name>A0AAE0UX83_9TELE</name>
<comment type="caution">
    <text evidence="2">The sequence shown here is derived from an EMBL/GenBank/DDBJ whole genome shotgun (WGS) entry which is preliminary data.</text>
</comment>
<accession>A0AAE0UX83</accession>
<evidence type="ECO:0000313" key="2">
    <source>
        <dbReference type="EMBL" id="KAK3526254.1"/>
    </source>
</evidence>
<dbReference type="InterPro" id="IPR036397">
    <property type="entry name" value="RNaseH_sf"/>
</dbReference>